<dbReference type="Gene3D" id="3.40.50.150">
    <property type="entry name" value="Vaccinia Virus protein VP39"/>
    <property type="match status" value="1"/>
</dbReference>
<feature type="region of interest" description="Disordered" evidence="6">
    <location>
        <begin position="1175"/>
        <end position="1203"/>
    </location>
</feature>
<dbReference type="SUPFAM" id="SSF53335">
    <property type="entry name" value="S-adenosyl-L-methionine-dependent methyltransferases"/>
    <property type="match status" value="1"/>
</dbReference>
<evidence type="ECO:0000313" key="10">
    <source>
        <dbReference type="Proteomes" id="UP001500683"/>
    </source>
</evidence>
<evidence type="ECO:0000256" key="3">
    <source>
        <dbReference type="ARBA" id="ARBA00022679"/>
    </source>
</evidence>
<name>A0ABP7W708_9ACTN</name>
<dbReference type="PRINTS" id="PR00507">
    <property type="entry name" value="N12N6MTFRASE"/>
</dbReference>
<evidence type="ECO:0000256" key="1">
    <source>
        <dbReference type="ARBA" id="ARBA00011900"/>
    </source>
</evidence>
<comment type="caution">
    <text evidence="9">The sequence shown here is derived from an EMBL/GenBank/DDBJ whole genome shotgun (WGS) entry which is preliminary data.</text>
</comment>
<keyword evidence="4" id="KW-0949">S-adenosyl-L-methionine</keyword>
<accession>A0ABP7W708</accession>
<feature type="domain" description="Type II methyltransferase M.TaqI-like" evidence="7">
    <location>
        <begin position="272"/>
        <end position="448"/>
    </location>
</feature>
<dbReference type="EC" id="2.1.1.72" evidence="1"/>
<evidence type="ECO:0000256" key="5">
    <source>
        <dbReference type="ARBA" id="ARBA00047942"/>
    </source>
</evidence>
<evidence type="ECO:0000259" key="8">
    <source>
        <dbReference type="Pfam" id="PF22654"/>
    </source>
</evidence>
<dbReference type="PANTHER" id="PTHR33841">
    <property type="entry name" value="DNA METHYLTRANSFERASE YEEA-RELATED"/>
    <property type="match status" value="1"/>
</dbReference>
<evidence type="ECO:0000259" key="7">
    <source>
        <dbReference type="Pfam" id="PF07669"/>
    </source>
</evidence>
<dbReference type="PROSITE" id="PS00092">
    <property type="entry name" value="N6_MTASE"/>
    <property type="match status" value="1"/>
</dbReference>
<dbReference type="EMBL" id="BAAAZG010000029">
    <property type="protein sequence ID" value="GAA4081215.1"/>
    <property type="molecule type" value="Genomic_DNA"/>
</dbReference>
<evidence type="ECO:0000313" key="9">
    <source>
        <dbReference type="EMBL" id="GAA4081215.1"/>
    </source>
</evidence>
<dbReference type="InterPro" id="IPR029063">
    <property type="entry name" value="SAM-dependent_MTases_sf"/>
</dbReference>
<evidence type="ECO:0000256" key="6">
    <source>
        <dbReference type="SAM" id="MobiDB-lite"/>
    </source>
</evidence>
<dbReference type="InterPro" id="IPR002052">
    <property type="entry name" value="DNA_methylase_N6_adenine_CS"/>
</dbReference>
<comment type="catalytic activity">
    <reaction evidence="5">
        <text>a 2'-deoxyadenosine in DNA + S-adenosyl-L-methionine = an N(6)-methyl-2'-deoxyadenosine in DNA + S-adenosyl-L-homocysteine + H(+)</text>
        <dbReference type="Rhea" id="RHEA:15197"/>
        <dbReference type="Rhea" id="RHEA-COMP:12418"/>
        <dbReference type="Rhea" id="RHEA-COMP:12419"/>
        <dbReference type="ChEBI" id="CHEBI:15378"/>
        <dbReference type="ChEBI" id="CHEBI:57856"/>
        <dbReference type="ChEBI" id="CHEBI:59789"/>
        <dbReference type="ChEBI" id="CHEBI:90615"/>
        <dbReference type="ChEBI" id="CHEBI:90616"/>
        <dbReference type="EC" id="2.1.1.72"/>
    </reaction>
</comment>
<dbReference type="Proteomes" id="UP001500683">
    <property type="component" value="Unassembled WGS sequence"/>
</dbReference>
<sequence>MIDRKALLADLRKQVTFLEQDLCARVREDEAIHARLYGEWQKAREAGRTAATFESRRDEWVTQAALAWVLGTVFLRFCEDNGLIQQPYLAGPGDRLALALERQADYFGANPDGTDRDWILAGFAEMARTPAAAALFDKAHNPLWWLEISHDAAAALVAFWRHCDDQGEVVHDFTDPDWDTHFLGDLYQDLSANARQRYAFLKTPEFVEECILDLTLEPAVQEFGLERLRLIDPVCGSGSFLLGAFRRLLRKWRSAEPDTDTWELIRRSLASVHGADRSPFAVAMARFRLLIAVMREGGIRELHGLPDLPIRVATADSLLDERGADQQQMTLLGIPEDPPEIPEDPLEDELLRAGSYHVVVGNPPYGTPKDKAEAARYQKLYPVAAGAFSLTVPFTVRFFELARPASDDGRAAGYVGVLMANAFMKREFGRKLIEDFFPTVDLTHVIDTSGAYIPGHGSPTVILAGRRRRPGLTTFVVFGKRGEPQIPRSPARGLVWQSIIQRLRGSTEADPWTASGELPASAFHGSPWRLGPPDVTKLLDAMDTGRSLRERVVRIGYVGNTGADDLFTAPQASWWRAQVEQQPLVDVLTGSEVRDWQAVAERQGFLPLSSIDDERKWVPISEFPRHLRRLWSFRTSLRERRNFTGGSYREGGRDWYEWHHVTRRSRTHPWLIVFSWVATHMHFVLLRDHSVVPLNSAPVIELPQEATELDLIQLTAVLNSSAVCFWLKQHSQSKGQPRVGQTGTGEPWTEFYEFTSTRLGDLPLPPDRWSGDRWSVHARRLDELAQEMKANAPASVIEAEGLPEATRLEQAREQWSTARELLIAFQEELDWEIYVRYGLIAEEDAVLASPDCVPPVRGGERAFEIVLARRLARGEIETTWFQRHGFTPITEIPAHWPEGYQKVVRQRIEAIENDAFIRLIEQPEYKRRWGTPGWEKLQTKAIREWLLEQCEDPSLWYEENGEQRTPLPRTAEELLDLLRARDGVEKALELYASGREPIAALADLLGDEHVPYLSKLCFRDSGLKKLADWDNVWELQRREDVQKVQKEQLDIPVPPRFTSSDFLRVGYWRQRGKYNVPNERFISYPGASPSGDLLFGWAGWDHQERALVLINLIEERTSRDGWGAERVIPLLAGLAELLPWVRQWHGEVDPAFGMSPADAFTAYLEAKQIDHGIVDDDLRSWRPEPPKRGRPRKRPDVVGRQSR</sequence>
<dbReference type="InterPro" id="IPR054277">
    <property type="entry name" value="DUF7008"/>
</dbReference>
<keyword evidence="3" id="KW-0808">Transferase</keyword>
<evidence type="ECO:0000256" key="2">
    <source>
        <dbReference type="ARBA" id="ARBA00022603"/>
    </source>
</evidence>
<dbReference type="RefSeq" id="WP_344950753.1">
    <property type="nucleotide sequence ID" value="NZ_BAAAZG010000029.1"/>
</dbReference>
<organism evidence="9 10">
    <name type="scientific">Actinomadura miaoliensis</name>
    <dbReference type="NCBI Taxonomy" id="430685"/>
    <lineage>
        <taxon>Bacteria</taxon>
        <taxon>Bacillati</taxon>
        <taxon>Actinomycetota</taxon>
        <taxon>Actinomycetes</taxon>
        <taxon>Streptosporangiales</taxon>
        <taxon>Thermomonosporaceae</taxon>
        <taxon>Actinomadura</taxon>
    </lineage>
</organism>
<reference evidence="10" key="1">
    <citation type="journal article" date="2019" name="Int. J. Syst. Evol. Microbiol.">
        <title>The Global Catalogue of Microorganisms (GCM) 10K type strain sequencing project: providing services to taxonomists for standard genome sequencing and annotation.</title>
        <authorList>
            <consortium name="The Broad Institute Genomics Platform"/>
            <consortium name="The Broad Institute Genome Sequencing Center for Infectious Disease"/>
            <person name="Wu L."/>
            <person name="Ma J."/>
        </authorList>
    </citation>
    <scope>NUCLEOTIDE SEQUENCE [LARGE SCALE GENOMIC DNA]</scope>
    <source>
        <strain evidence="10">JCM 16702</strain>
    </source>
</reference>
<protein>
    <recommendedName>
        <fullName evidence="1">site-specific DNA-methyltransferase (adenine-specific)</fullName>
        <ecNumber evidence="1">2.1.1.72</ecNumber>
    </recommendedName>
</protein>
<gene>
    <name evidence="9" type="primary">pglX_1</name>
    <name evidence="9" type="ORF">GCM10022214_44980</name>
</gene>
<keyword evidence="2" id="KW-0489">Methyltransferase</keyword>
<dbReference type="Pfam" id="PF22654">
    <property type="entry name" value="DUF7008"/>
    <property type="match status" value="1"/>
</dbReference>
<dbReference type="Pfam" id="PF07669">
    <property type="entry name" value="Eco57I"/>
    <property type="match status" value="1"/>
</dbReference>
<dbReference type="InterPro" id="IPR011639">
    <property type="entry name" value="MethylTrfase_TaqI-like_dom"/>
</dbReference>
<feature type="compositionally biased region" description="Basic and acidic residues" evidence="6">
    <location>
        <begin position="1175"/>
        <end position="1187"/>
    </location>
</feature>
<proteinExistence type="predicted"/>
<dbReference type="NCBIfam" id="NF033451">
    <property type="entry name" value="BREX_2_MTaseX"/>
    <property type="match status" value="1"/>
</dbReference>
<dbReference type="InterPro" id="IPR050953">
    <property type="entry name" value="N4_N6_ade-DNA_methylase"/>
</dbReference>
<keyword evidence="10" id="KW-1185">Reference proteome</keyword>
<dbReference type="PANTHER" id="PTHR33841:SF1">
    <property type="entry name" value="DNA METHYLTRANSFERASE A"/>
    <property type="match status" value="1"/>
</dbReference>
<evidence type="ECO:0000256" key="4">
    <source>
        <dbReference type="ARBA" id="ARBA00022691"/>
    </source>
</evidence>
<feature type="domain" description="DUF7008" evidence="8">
    <location>
        <begin position="823"/>
        <end position="1191"/>
    </location>
</feature>